<accession>A0ABS9NHN9</accession>
<keyword evidence="1" id="KW-0472">Membrane</keyword>
<evidence type="ECO:0000313" key="3">
    <source>
        <dbReference type="Proteomes" id="UP000814367"/>
    </source>
</evidence>
<dbReference type="Proteomes" id="UP000814367">
    <property type="component" value="Unassembled WGS sequence"/>
</dbReference>
<reference evidence="2 3" key="1">
    <citation type="submission" date="2020-03" db="EMBL/GenBank/DDBJ databases">
        <title>Comparative genetics of Staphylococcus warneri persistents from caprine mastitis.</title>
        <authorList>
            <person name="Franca C.A."/>
            <person name="Rosa D.S."/>
            <person name="Silva A."/>
            <person name="Rodrigues D.L.N."/>
            <person name="Santos R.G."/>
            <person name="Castillo R.E.H."/>
            <person name="Moreira M.A.S."/>
            <person name="Lima M.C."/>
            <person name="Gouveia G.V."/>
            <person name="Gouveia J.J.S."/>
            <person name="Souza R.F.S."/>
            <person name="Bertram B."/>
            <person name="Azevedo V."/>
            <person name="Costa M."/>
        </authorList>
    </citation>
    <scope>NUCLEOTIDE SEQUENCE [LARGE SCALE GENOMIC DNA]</scope>
    <source>
        <strain evidence="2 3">Cap 9.2</strain>
    </source>
</reference>
<evidence type="ECO:0000313" key="2">
    <source>
        <dbReference type="EMBL" id="MCG6226274.1"/>
    </source>
</evidence>
<keyword evidence="1" id="KW-0812">Transmembrane</keyword>
<keyword evidence="1" id="KW-1133">Transmembrane helix</keyword>
<feature type="transmembrane region" description="Helical" evidence="1">
    <location>
        <begin position="12"/>
        <end position="42"/>
    </location>
</feature>
<dbReference type="RefSeq" id="WP_019235831.1">
    <property type="nucleotide sequence ID" value="NZ_CABMFV010000001.1"/>
</dbReference>
<protein>
    <submittedName>
        <fullName evidence="2">Uncharacterized protein</fullName>
    </submittedName>
</protein>
<comment type="caution">
    <text evidence="2">The sequence shown here is derived from an EMBL/GenBank/DDBJ whole genome shotgun (WGS) entry which is preliminary data.</text>
</comment>
<gene>
    <name evidence="2" type="ORF">G8J23_09790</name>
</gene>
<keyword evidence="3" id="KW-1185">Reference proteome</keyword>
<dbReference type="EMBL" id="JAANHJ010000001">
    <property type="protein sequence ID" value="MCG6226274.1"/>
    <property type="molecule type" value="Genomic_DNA"/>
</dbReference>
<sequence>MNNQNKIYIHPILSILGFTVLFSFIMGFPFGTFIGLAIGLVISKRNKGLENY</sequence>
<evidence type="ECO:0000256" key="1">
    <source>
        <dbReference type="SAM" id="Phobius"/>
    </source>
</evidence>
<name>A0ABS9NHN9_STAWA</name>
<proteinExistence type="predicted"/>
<organism evidence="2 3">
    <name type="scientific">Staphylococcus warneri</name>
    <dbReference type="NCBI Taxonomy" id="1292"/>
    <lineage>
        <taxon>Bacteria</taxon>
        <taxon>Bacillati</taxon>
        <taxon>Bacillota</taxon>
        <taxon>Bacilli</taxon>
        <taxon>Bacillales</taxon>
        <taxon>Staphylococcaceae</taxon>
        <taxon>Staphylococcus</taxon>
    </lineage>
</organism>